<sequence length="47" mass="5348">MCLEVFVNLLQVTFRDLLQSGKHLSQFLLSLCQPPPGQRNSHPEQTP</sequence>
<reference evidence="1" key="1">
    <citation type="submission" date="2014-11" db="EMBL/GenBank/DDBJ databases">
        <authorList>
            <person name="Amaro Gonzalez C."/>
        </authorList>
    </citation>
    <scope>NUCLEOTIDE SEQUENCE</scope>
</reference>
<organism evidence="1">
    <name type="scientific">Anguilla anguilla</name>
    <name type="common">European freshwater eel</name>
    <name type="synonym">Muraena anguilla</name>
    <dbReference type="NCBI Taxonomy" id="7936"/>
    <lineage>
        <taxon>Eukaryota</taxon>
        <taxon>Metazoa</taxon>
        <taxon>Chordata</taxon>
        <taxon>Craniata</taxon>
        <taxon>Vertebrata</taxon>
        <taxon>Euteleostomi</taxon>
        <taxon>Actinopterygii</taxon>
        <taxon>Neopterygii</taxon>
        <taxon>Teleostei</taxon>
        <taxon>Anguilliformes</taxon>
        <taxon>Anguillidae</taxon>
        <taxon>Anguilla</taxon>
    </lineage>
</organism>
<name>A0A0E9S1E5_ANGAN</name>
<reference evidence="1" key="2">
    <citation type="journal article" date="2015" name="Fish Shellfish Immunol.">
        <title>Early steps in the European eel (Anguilla anguilla)-Vibrio vulnificus interaction in the gills: Role of the RtxA13 toxin.</title>
        <authorList>
            <person name="Callol A."/>
            <person name="Pajuelo D."/>
            <person name="Ebbesson L."/>
            <person name="Teles M."/>
            <person name="MacKenzie S."/>
            <person name="Amaro C."/>
        </authorList>
    </citation>
    <scope>NUCLEOTIDE SEQUENCE</scope>
</reference>
<protein>
    <submittedName>
        <fullName evidence="1">Uncharacterized protein</fullName>
    </submittedName>
</protein>
<evidence type="ECO:0000313" key="1">
    <source>
        <dbReference type="EMBL" id="JAH35229.1"/>
    </source>
</evidence>
<proteinExistence type="predicted"/>
<dbReference type="AlphaFoldDB" id="A0A0E9S1E5"/>
<dbReference type="EMBL" id="GBXM01073348">
    <property type="protein sequence ID" value="JAH35229.1"/>
    <property type="molecule type" value="Transcribed_RNA"/>
</dbReference>
<accession>A0A0E9S1E5</accession>